<sequence>MQLNGQTFLIIDHIPTITRRFVMSLSQKDLKLVAVSHHTRHLLKMMYDHLIDDYSYCDFNNELSIEELKNYLACYHNISRVYIFASFYNSLNPALQAHIQSIHNCIYLVSVDEYESLFQSTLLGSQTKHTTLLDPLQELGKIFNYQPAALSYK</sequence>
<accession>A4C944</accession>
<dbReference type="RefSeq" id="WP_009838370.1">
    <property type="nucleotide sequence ID" value="NZ_AAOH01000003.1"/>
</dbReference>
<protein>
    <recommendedName>
        <fullName evidence="3">Orphan protein</fullName>
    </recommendedName>
</protein>
<dbReference type="eggNOG" id="ENOG502ZBRN">
    <property type="taxonomic scope" value="Bacteria"/>
</dbReference>
<name>A4C944_9GAMM</name>
<gene>
    <name evidence="1" type="ORF">PTD2_08694</name>
</gene>
<evidence type="ECO:0000313" key="2">
    <source>
        <dbReference type="Proteomes" id="UP000006201"/>
    </source>
</evidence>
<proteinExistence type="predicted"/>
<comment type="caution">
    <text evidence="1">The sequence shown here is derived from an EMBL/GenBank/DDBJ whole genome shotgun (WGS) entry which is preliminary data.</text>
</comment>
<dbReference type="Proteomes" id="UP000006201">
    <property type="component" value="Unassembled WGS sequence"/>
</dbReference>
<evidence type="ECO:0008006" key="3">
    <source>
        <dbReference type="Google" id="ProtNLM"/>
    </source>
</evidence>
<dbReference type="OrthoDB" id="6301382at2"/>
<dbReference type="AlphaFoldDB" id="A4C944"/>
<dbReference type="STRING" id="87626.PTD2_08694"/>
<dbReference type="HOGENOM" id="CLU_1711711_0_0_6"/>
<organism evidence="1 2">
    <name type="scientific">Pseudoalteromonas tunicata D2</name>
    <dbReference type="NCBI Taxonomy" id="87626"/>
    <lineage>
        <taxon>Bacteria</taxon>
        <taxon>Pseudomonadati</taxon>
        <taxon>Pseudomonadota</taxon>
        <taxon>Gammaproteobacteria</taxon>
        <taxon>Alteromonadales</taxon>
        <taxon>Pseudoalteromonadaceae</taxon>
        <taxon>Pseudoalteromonas</taxon>
    </lineage>
</organism>
<keyword evidence="2" id="KW-1185">Reference proteome</keyword>
<dbReference type="EMBL" id="AAOH01000003">
    <property type="protein sequence ID" value="EAR29109.1"/>
    <property type="molecule type" value="Genomic_DNA"/>
</dbReference>
<evidence type="ECO:0000313" key="1">
    <source>
        <dbReference type="EMBL" id="EAR29109.1"/>
    </source>
</evidence>
<reference evidence="1 2" key="1">
    <citation type="submission" date="2006-02" db="EMBL/GenBank/DDBJ databases">
        <authorList>
            <person name="Moran M.A."/>
            <person name="Kjelleberg S."/>
            <person name="Egan S."/>
            <person name="Saunders N."/>
            <person name="Thomas T."/>
            <person name="Ferriera S."/>
            <person name="Johnson J."/>
            <person name="Kravitz S."/>
            <person name="Halpern A."/>
            <person name="Remington K."/>
            <person name="Beeson K."/>
            <person name="Tran B."/>
            <person name="Rogers Y.-H."/>
            <person name="Friedman R."/>
            <person name="Venter J.C."/>
        </authorList>
    </citation>
    <scope>NUCLEOTIDE SEQUENCE [LARGE SCALE GENOMIC DNA]</scope>
    <source>
        <strain evidence="1 2">D2</strain>
    </source>
</reference>